<feature type="compositionally biased region" description="Polar residues" evidence="7">
    <location>
        <begin position="850"/>
        <end position="869"/>
    </location>
</feature>
<organism evidence="11">
    <name type="scientific">Oikopleura dioica</name>
    <name type="common">Tunicate</name>
    <dbReference type="NCBI Taxonomy" id="34765"/>
    <lineage>
        <taxon>Eukaryota</taxon>
        <taxon>Metazoa</taxon>
        <taxon>Chordata</taxon>
        <taxon>Tunicata</taxon>
        <taxon>Appendicularia</taxon>
        <taxon>Copelata</taxon>
        <taxon>Oikopleuridae</taxon>
        <taxon>Oikopleura</taxon>
    </lineage>
</organism>
<dbReference type="SMART" id="SM00326">
    <property type="entry name" value="SH3"/>
    <property type="match status" value="1"/>
</dbReference>
<dbReference type="PRINTS" id="PR00405">
    <property type="entry name" value="REVINTRACTNG"/>
</dbReference>
<name>E4XVQ7_OIKDI</name>
<dbReference type="Gene3D" id="1.20.1270.60">
    <property type="entry name" value="Arfaptin homology (AH) domain/BAR domain"/>
    <property type="match status" value="1"/>
</dbReference>
<evidence type="ECO:0000256" key="5">
    <source>
        <dbReference type="PROSITE-ProRule" id="PRU00192"/>
    </source>
</evidence>
<evidence type="ECO:0000256" key="2">
    <source>
        <dbReference type="ARBA" id="ARBA00022723"/>
    </source>
</evidence>
<keyword evidence="1 5" id="KW-0728">SH3 domain</keyword>
<dbReference type="SMART" id="SM00233">
    <property type="entry name" value="PH"/>
    <property type="match status" value="1"/>
</dbReference>
<evidence type="ECO:0000313" key="11">
    <source>
        <dbReference type="EMBL" id="CBY13775.1"/>
    </source>
</evidence>
<dbReference type="EMBL" id="FN653219">
    <property type="protein sequence ID" value="CBY13775.1"/>
    <property type="molecule type" value="Genomic_DNA"/>
</dbReference>
<keyword evidence="4" id="KW-0040">ANK repeat</keyword>
<evidence type="ECO:0000313" key="12">
    <source>
        <dbReference type="Proteomes" id="UP000001307"/>
    </source>
</evidence>
<feature type="repeat" description="ANK" evidence="4">
    <location>
        <begin position="522"/>
        <end position="548"/>
    </location>
</feature>
<dbReference type="PANTHER" id="PTHR45854:SF3">
    <property type="entry name" value="ARFGAP WITH SH3 DOMAIN, ANK REPEAT AND PH DOMAIN-CONTAINING PROTEIN"/>
    <property type="match status" value="1"/>
</dbReference>
<dbReference type="PROSITE" id="PS50115">
    <property type="entry name" value="ARFGAP"/>
    <property type="match status" value="1"/>
</dbReference>
<dbReference type="InterPro" id="IPR036770">
    <property type="entry name" value="Ankyrin_rpt-contain_sf"/>
</dbReference>
<feature type="region of interest" description="Disordered" evidence="7">
    <location>
        <begin position="734"/>
        <end position="927"/>
    </location>
</feature>
<accession>E4XVQ7</accession>
<dbReference type="Gene3D" id="2.30.30.40">
    <property type="entry name" value="SH3 Domains"/>
    <property type="match status" value="1"/>
</dbReference>
<dbReference type="SUPFAM" id="SSF50044">
    <property type="entry name" value="SH3-domain"/>
    <property type="match status" value="1"/>
</dbReference>
<dbReference type="InterPro" id="IPR002110">
    <property type="entry name" value="Ankyrin_rpt"/>
</dbReference>
<dbReference type="Gene3D" id="1.10.220.150">
    <property type="entry name" value="Arf GTPase activating protein"/>
    <property type="match status" value="1"/>
</dbReference>
<feature type="domain" description="PH" evidence="9">
    <location>
        <begin position="254"/>
        <end position="350"/>
    </location>
</feature>
<dbReference type="InterPro" id="IPR037278">
    <property type="entry name" value="ARFGAP/RecO"/>
</dbReference>
<gene>
    <name evidence="11" type="ORF">GSOID_T00006703001</name>
</gene>
<dbReference type="FunCoup" id="E4XVQ7">
    <property type="interactions" value="93"/>
</dbReference>
<evidence type="ECO:0000256" key="1">
    <source>
        <dbReference type="ARBA" id="ARBA00022443"/>
    </source>
</evidence>
<protein>
    <submittedName>
        <fullName evidence="11">Uncharacterized protein</fullName>
    </submittedName>
</protein>
<keyword evidence="6" id="KW-0863">Zinc-finger</keyword>
<dbReference type="SMART" id="SM00105">
    <property type="entry name" value="ArfGap"/>
    <property type="match status" value="1"/>
</dbReference>
<feature type="compositionally biased region" description="Polar residues" evidence="7">
    <location>
        <begin position="795"/>
        <end position="814"/>
    </location>
</feature>
<dbReference type="Gene3D" id="1.25.40.20">
    <property type="entry name" value="Ankyrin repeat-containing domain"/>
    <property type="match status" value="1"/>
</dbReference>
<evidence type="ECO:0000256" key="6">
    <source>
        <dbReference type="PROSITE-ProRule" id="PRU00288"/>
    </source>
</evidence>
<evidence type="ECO:0000256" key="4">
    <source>
        <dbReference type="PROSITE-ProRule" id="PRU00023"/>
    </source>
</evidence>
<dbReference type="SUPFAM" id="SSF50729">
    <property type="entry name" value="PH domain-like"/>
    <property type="match status" value="1"/>
</dbReference>
<keyword evidence="12" id="KW-1185">Reference proteome</keyword>
<dbReference type="Proteomes" id="UP000001307">
    <property type="component" value="Unassembled WGS sequence"/>
</dbReference>
<dbReference type="PANTHER" id="PTHR45854">
    <property type="entry name" value="ASAP FAMILY MEMBER"/>
    <property type="match status" value="1"/>
</dbReference>
<dbReference type="CDD" id="cd08834">
    <property type="entry name" value="ArfGap_ASAP"/>
    <property type="match status" value="1"/>
</dbReference>
<dbReference type="PROSITE" id="PS50297">
    <property type="entry name" value="ANK_REP_REGION"/>
    <property type="match status" value="1"/>
</dbReference>
<dbReference type="PROSITE" id="PS50002">
    <property type="entry name" value="SH3"/>
    <property type="match status" value="1"/>
</dbReference>
<feature type="region of interest" description="Disordered" evidence="7">
    <location>
        <begin position="632"/>
        <end position="722"/>
    </location>
</feature>
<dbReference type="InterPro" id="IPR001164">
    <property type="entry name" value="ArfGAP_dom"/>
</dbReference>
<dbReference type="SUPFAM" id="SSF103657">
    <property type="entry name" value="BAR/IMD domain-like"/>
    <property type="match status" value="1"/>
</dbReference>
<keyword evidence="3" id="KW-0862">Zinc</keyword>
<dbReference type="InterPro" id="IPR011993">
    <property type="entry name" value="PH-like_dom_sf"/>
</dbReference>
<dbReference type="Pfam" id="PF14604">
    <property type="entry name" value="SH3_9"/>
    <property type="match status" value="1"/>
</dbReference>
<feature type="compositionally biased region" description="Basic and acidic residues" evidence="7">
    <location>
        <begin position="749"/>
        <end position="758"/>
    </location>
</feature>
<dbReference type="GO" id="GO:0005096">
    <property type="term" value="F:GTPase activator activity"/>
    <property type="evidence" value="ECO:0007669"/>
    <property type="project" value="InterPro"/>
</dbReference>
<keyword evidence="2" id="KW-0479">Metal-binding</keyword>
<evidence type="ECO:0000256" key="3">
    <source>
        <dbReference type="ARBA" id="ARBA00022833"/>
    </source>
</evidence>
<dbReference type="SUPFAM" id="SSF48403">
    <property type="entry name" value="Ankyrin repeat"/>
    <property type="match status" value="1"/>
</dbReference>
<dbReference type="InterPro" id="IPR036028">
    <property type="entry name" value="SH3-like_dom_sf"/>
</dbReference>
<feature type="compositionally biased region" description="Polar residues" evidence="7">
    <location>
        <begin position="710"/>
        <end position="721"/>
    </location>
</feature>
<feature type="compositionally biased region" description="Polar residues" evidence="7">
    <location>
        <begin position="648"/>
        <end position="682"/>
    </location>
</feature>
<dbReference type="SUPFAM" id="SSF57863">
    <property type="entry name" value="ArfGap/RecO-like zinc finger"/>
    <property type="match status" value="1"/>
</dbReference>
<dbReference type="InParanoid" id="E4XVQ7"/>
<dbReference type="PROSITE" id="PS50003">
    <property type="entry name" value="PH_DOMAIN"/>
    <property type="match status" value="1"/>
</dbReference>
<evidence type="ECO:0000256" key="7">
    <source>
        <dbReference type="SAM" id="MobiDB-lite"/>
    </source>
</evidence>
<evidence type="ECO:0000259" key="9">
    <source>
        <dbReference type="PROSITE" id="PS50003"/>
    </source>
</evidence>
<feature type="compositionally biased region" description="Low complexity" evidence="7">
    <location>
        <begin position="818"/>
        <end position="834"/>
    </location>
</feature>
<feature type="compositionally biased region" description="Low complexity" evidence="7">
    <location>
        <begin position="883"/>
        <end position="906"/>
    </location>
</feature>
<dbReference type="InterPro" id="IPR001849">
    <property type="entry name" value="PH_domain"/>
</dbReference>
<sequence>MGSFDLRILEQGGLSFEDLKTNVSKVSHELERDRKALKHLKSIFRDVPSSILDQTKHEKSLSDTIVDHAIPHTSDKETSECFSKYNDFINELIKLQESYSRQMKSSLCEPIVSTVNSLKNIDTVKKDWDNAKNEYERKSKKGIHLRTEQPNLKRCAAEFFKKRQRAESGIGTNLAYSLIEFSQKQTDFFEEALNLSKKLQNELEQRQPKISQQRKNDELTLQRLDEISKKYGGSSHNESYSVHQNLLACNSNAGETKKGTVFVKRRHLVSIVQGFKKRVAHVREDGYFEIYHNNAMETRINLLTSSVKRDQSDKKVFELTAAEKNKPFIIMGTTEPETENWVQVIQNAKNAHLNKYFEPSVDELTKKILAAVKAVQGNDCCADCGSRSPTWLSINLGILVCDFCAGVHREIGVNFSKIRSITLDEWGTANLLVARNLGNEIFNEVYEANLRRNEKPDTSSSTEYRTNFIKQKYIHKSFVQKTVRSDQESTQALESAIQESDIHAILQAYAEGAKPEARRDQVGLSCLHLAVEYGQLHIVEFLLQNANDSHDGPVDSRGNTLLHHALEHYCGKDLCKLILRKYPNDASKSNYLGRLPAECTSSNEIKSSLKDIEGQPDQFKLLNVDYQWNFERSNGESDDEGLDDPASLNRSTARPASTSISTTRATPSLNTMTSMDPPSTDANFLDRSTADSITSPSRPKSQRTSSSSSNKILQNVPQFTTKNEDVMDQLRQRLKDPHQNIPKNIALVPDRHTPDRHTPNRPVARTRGTQSTKETRVKLRVTGSNSFRDNRKSQGDSLNRSANYRNSAELSNPTPKARTIIPSIRKSSSPSSTLLKRDSHDYAEVGILESTKTSPSSRSNTFQSSPSNSLKDEYKRKSRSLESTLRSVDSSNNSSVSRNSSFSSKTSRQKPSPEPEQASLPEPVNRVPSRVRAIYDCDADDDDELTFVVGEYITITGEEEEGWLHGHIESQPHRSGLLPQIFVEILEYRS</sequence>
<dbReference type="PROSITE" id="PS50088">
    <property type="entry name" value="ANK_REPEAT"/>
    <property type="match status" value="1"/>
</dbReference>
<dbReference type="OrthoDB" id="435430at2759"/>
<feature type="domain" description="Arf-GAP" evidence="10">
    <location>
        <begin position="366"/>
        <end position="489"/>
    </location>
</feature>
<dbReference type="AlphaFoldDB" id="E4XVQ7"/>
<proteinExistence type="predicted"/>
<dbReference type="Gene3D" id="2.30.29.30">
    <property type="entry name" value="Pleckstrin-homology domain (PH domain)/Phosphotyrosine-binding domain (PTB)"/>
    <property type="match status" value="1"/>
</dbReference>
<dbReference type="CDD" id="cd07307">
    <property type="entry name" value="BAR"/>
    <property type="match status" value="1"/>
</dbReference>
<feature type="compositionally biased region" description="Low complexity" evidence="7">
    <location>
        <begin position="694"/>
        <end position="709"/>
    </location>
</feature>
<dbReference type="GO" id="GO:0008270">
    <property type="term" value="F:zinc ion binding"/>
    <property type="evidence" value="ECO:0007669"/>
    <property type="project" value="UniProtKB-KW"/>
</dbReference>
<dbReference type="Pfam" id="PF01412">
    <property type="entry name" value="ArfGap"/>
    <property type="match status" value="1"/>
</dbReference>
<dbReference type="SMART" id="SM00248">
    <property type="entry name" value="ANK"/>
    <property type="match status" value="2"/>
</dbReference>
<dbReference type="InterPro" id="IPR043593">
    <property type="entry name" value="ASAP"/>
</dbReference>
<evidence type="ECO:0000259" key="8">
    <source>
        <dbReference type="PROSITE" id="PS50002"/>
    </source>
</evidence>
<evidence type="ECO:0000259" key="10">
    <source>
        <dbReference type="PROSITE" id="PS50115"/>
    </source>
</evidence>
<reference evidence="11" key="1">
    <citation type="journal article" date="2010" name="Science">
        <title>Plasticity of animal genome architecture unmasked by rapid evolution of a pelagic tunicate.</title>
        <authorList>
            <person name="Denoeud F."/>
            <person name="Henriet S."/>
            <person name="Mungpakdee S."/>
            <person name="Aury J.M."/>
            <person name="Da Silva C."/>
            <person name="Brinkmann H."/>
            <person name="Mikhaleva J."/>
            <person name="Olsen L.C."/>
            <person name="Jubin C."/>
            <person name="Canestro C."/>
            <person name="Bouquet J.M."/>
            <person name="Danks G."/>
            <person name="Poulain J."/>
            <person name="Campsteijn C."/>
            <person name="Adamski M."/>
            <person name="Cross I."/>
            <person name="Yadetie F."/>
            <person name="Muffato M."/>
            <person name="Louis A."/>
            <person name="Butcher S."/>
            <person name="Tsagkogeorga G."/>
            <person name="Konrad A."/>
            <person name="Singh S."/>
            <person name="Jensen M.F."/>
            <person name="Cong E.H."/>
            <person name="Eikeseth-Otteraa H."/>
            <person name="Noel B."/>
            <person name="Anthouard V."/>
            <person name="Porcel B.M."/>
            <person name="Kachouri-Lafond R."/>
            <person name="Nishino A."/>
            <person name="Ugolini M."/>
            <person name="Chourrout P."/>
            <person name="Nishida H."/>
            <person name="Aasland R."/>
            <person name="Huzurbazar S."/>
            <person name="Westhof E."/>
            <person name="Delsuc F."/>
            <person name="Lehrach H."/>
            <person name="Reinhardt R."/>
            <person name="Weissenbach J."/>
            <person name="Roy S.W."/>
            <person name="Artiguenave F."/>
            <person name="Postlethwait J.H."/>
            <person name="Manak J.R."/>
            <person name="Thompson E.M."/>
            <person name="Jaillon O."/>
            <person name="Du Pasquier L."/>
            <person name="Boudinot P."/>
            <person name="Liberles D.A."/>
            <person name="Volff J.N."/>
            <person name="Philippe H."/>
            <person name="Lenhard B."/>
            <person name="Roest Crollius H."/>
            <person name="Wincker P."/>
            <person name="Chourrout D."/>
        </authorList>
    </citation>
    <scope>NUCLEOTIDE SEQUENCE [LARGE SCALE GENOMIC DNA]</scope>
</reference>
<dbReference type="InterPro" id="IPR001452">
    <property type="entry name" value="SH3_domain"/>
</dbReference>
<dbReference type="Pfam" id="PF12796">
    <property type="entry name" value="Ank_2"/>
    <property type="match status" value="1"/>
</dbReference>
<dbReference type="InterPro" id="IPR027267">
    <property type="entry name" value="AH/BAR_dom_sf"/>
</dbReference>
<dbReference type="InterPro" id="IPR038508">
    <property type="entry name" value="ArfGAP_dom_sf"/>
</dbReference>
<feature type="domain" description="SH3" evidence="8">
    <location>
        <begin position="926"/>
        <end position="988"/>
    </location>
</feature>